<protein>
    <recommendedName>
        <fullName evidence="4">PEP-CTERM protein-sorting domain-containing protein</fullName>
    </recommendedName>
</protein>
<name>A0A177NR95_9GAMM</name>
<comment type="caution">
    <text evidence="2">The sequence shown here is derived from an EMBL/GenBank/DDBJ whole genome shotgun (WGS) entry which is preliminary data.</text>
</comment>
<dbReference type="Proteomes" id="UP000077857">
    <property type="component" value="Unassembled WGS sequence"/>
</dbReference>
<evidence type="ECO:0008006" key="4">
    <source>
        <dbReference type="Google" id="ProtNLM"/>
    </source>
</evidence>
<organism evidence="2 3">
    <name type="scientific">Methylomonas koyamae</name>
    <dbReference type="NCBI Taxonomy" id="702114"/>
    <lineage>
        <taxon>Bacteria</taxon>
        <taxon>Pseudomonadati</taxon>
        <taxon>Pseudomonadota</taxon>
        <taxon>Gammaproteobacteria</taxon>
        <taxon>Methylococcales</taxon>
        <taxon>Methylococcaceae</taxon>
        <taxon>Methylomonas</taxon>
    </lineage>
</organism>
<gene>
    <name evidence="2" type="ORF">A1507_04970</name>
</gene>
<evidence type="ECO:0000313" key="2">
    <source>
        <dbReference type="EMBL" id="OAI20587.1"/>
    </source>
</evidence>
<proteinExistence type="predicted"/>
<keyword evidence="1" id="KW-0812">Transmembrane</keyword>
<dbReference type="AlphaFoldDB" id="A0A177NR95"/>
<keyword evidence="1" id="KW-1133">Transmembrane helix</keyword>
<accession>A0A177NR95</accession>
<reference evidence="2 3" key="1">
    <citation type="submission" date="2016-03" db="EMBL/GenBank/DDBJ databases">
        <authorList>
            <person name="Ploux O."/>
        </authorList>
    </citation>
    <scope>NUCLEOTIDE SEQUENCE [LARGE SCALE GENOMIC DNA]</scope>
    <source>
        <strain evidence="2 3">R-45378</strain>
    </source>
</reference>
<sequence length="213" mass="22119">MASGKIRVINSATGLAAGAGSQQNSRASVDTAASLGDTFKLYNNDGTPYTSAGTSKLSVGIDGILEGTTDSAISLNISIGVYKPGYFDAFAAGEDPSALSIGYASTGFLSATDVLPEELSLDFNVAPDSSFEWYVSVFSTMNFEQADDEHIFGNVDLGHTISINFESPENTYFASASGLFPGSVAMAPVPLPPSFLMLGLGLASLVGISRRRS</sequence>
<dbReference type="EMBL" id="LUUJ01000022">
    <property type="protein sequence ID" value="OAI20587.1"/>
    <property type="molecule type" value="Genomic_DNA"/>
</dbReference>
<feature type="transmembrane region" description="Helical" evidence="1">
    <location>
        <begin position="191"/>
        <end position="208"/>
    </location>
</feature>
<evidence type="ECO:0000256" key="1">
    <source>
        <dbReference type="SAM" id="Phobius"/>
    </source>
</evidence>
<keyword evidence="1" id="KW-0472">Membrane</keyword>
<evidence type="ECO:0000313" key="3">
    <source>
        <dbReference type="Proteomes" id="UP000077857"/>
    </source>
</evidence>